<keyword evidence="5 12" id="KW-0812">Transmembrane</keyword>
<evidence type="ECO:0000256" key="6">
    <source>
        <dbReference type="ARBA" id="ARBA00022723"/>
    </source>
</evidence>
<evidence type="ECO:0000256" key="4">
    <source>
        <dbReference type="ARBA" id="ARBA00022519"/>
    </source>
</evidence>
<accession>A0ABP8ND93</accession>
<dbReference type="PANTHER" id="PTHR38674:SF1">
    <property type="entry name" value="ALKANE 1-MONOOXYGENASE 1"/>
    <property type="match status" value="1"/>
</dbReference>
<proteinExistence type="inferred from homology"/>
<keyword evidence="8" id="KW-0560">Oxidoreductase</keyword>
<dbReference type="PANTHER" id="PTHR38674">
    <property type="entry name" value="ALKANE 1-MONOOXYGENASE 1"/>
    <property type="match status" value="1"/>
</dbReference>
<keyword evidence="10" id="KW-0503">Monooxygenase</keyword>
<evidence type="ECO:0000256" key="3">
    <source>
        <dbReference type="ARBA" id="ARBA00022475"/>
    </source>
</evidence>
<evidence type="ECO:0000259" key="13">
    <source>
        <dbReference type="Pfam" id="PF00487"/>
    </source>
</evidence>
<evidence type="ECO:0000256" key="11">
    <source>
        <dbReference type="ARBA" id="ARBA00023136"/>
    </source>
</evidence>
<evidence type="ECO:0000256" key="8">
    <source>
        <dbReference type="ARBA" id="ARBA00023002"/>
    </source>
</evidence>
<feature type="transmembrane region" description="Helical" evidence="12">
    <location>
        <begin position="7"/>
        <end position="24"/>
    </location>
</feature>
<keyword evidence="4" id="KW-0997">Cell inner membrane</keyword>
<sequence>MKPLKKFGFLWSYSLLAVIVGSYYLGGPAWTFAGCVYTYGVLPLLDAAFGKDRANVAREDYERVVEDCYFDVLVYSFVYLQYGLLVWGCWMLVFDPMTLKQQVGLMFSIGIFSGTIINIAHELGHRSSRIAQVHAKLALLSVSYMHFLIEHNRGHHVHVATPLDTATARKNQSLYAFWWQTLIGGYCSAWRIEKGLLKKAGHQVWSRQNEMLWFVILPVLLCVVFTTGFSLAAGYIVWIVTVFFVAQCLIGILLLESVNYIEHYGIIRREIAPGKYERVNPLHSWNASQYISNLVLFQLQRHSDHHAYAARPDQVLRHFDESPQLPFGYPLMILMAMLPPLWFRLMNPRLAAWKAKAYSSEEIFKTLRQFA</sequence>
<keyword evidence="6" id="KW-0479">Metal-binding</keyword>
<comment type="similarity">
    <text evidence="2">Belongs to the fatty acid desaturase type 1 family. AlkB subfamily.</text>
</comment>
<keyword evidence="11 12" id="KW-0472">Membrane</keyword>
<dbReference type="CDD" id="cd03512">
    <property type="entry name" value="Alkane-hydroxylase"/>
    <property type="match status" value="1"/>
</dbReference>
<feature type="transmembrane region" description="Helical" evidence="12">
    <location>
        <begin position="30"/>
        <end position="49"/>
    </location>
</feature>
<name>A0ABP8ND93_9BACT</name>
<keyword evidence="9" id="KW-0408">Iron</keyword>
<keyword evidence="15" id="KW-1185">Reference proteome</keyword>
<dbReference type="Proteomes" id="UP001501175">
    <property type="component" value="Unassembled WGS sequence"/>
</dbReference>
<feature type="transmembrane region" description="Helical" evidence="12">
    <location>
        <begin position="69"/>
        <end position="93"/>
    </location>
</feature>
<dbReference type="RefSeq" id="WP_345246860.1">
    <property type="nucleotide sequence ID" value="NZ_BAABHD010000075.1"/>
</dbReference>
<dbReference type="InterPro" id="IPR005804">
    <property type="entry name" value="FA_desaturase_dom"/>
</dbReference>
<comment type="caution">
    <text evidence="14">The sequence shown here is derived from an EMBL/GenBank/DDBJ whole genome shotgun (WGS) entry which is preliminary data.</text>
</comment>
<keyword evidence="7 12" id="KW-1133">Transmembrane helix</keyword>
<evidence type="ECO:0000256" key="7">
    <source>
        <dbReference type="ARBA" id="ARBA00022989"/>
    </source>
</evidence>
<keyword evidence="3" id="KW-1003">Cell membrane</keyword>
<evidence type="ECO:0000256" key="12">
    <source>
        <dbReference type="SAM" id="Phobius"/>
    </source>
</evidence>
<organism evidence="14 15">
    <name type="scientific">Nibrella saemangeumensis</name>
    <dbReference type="NCBI Taxonomy" id="1084526"/>
    <lineage>
        <taxon>Bacteria</taxon>
        <taxon>Pseudomonadati</taxon>
        <taxon>Bacteroidota</taxon>
        <taxon>Cytophagia</taxon>
        <taxon>Cytophagales</taxon>
        <taxon>Spirosomataceae</taxon>
        <taxon>Nibrella</taxon>
    </lineage>
</organism>
<gene>
    <name evidence="14" type="ORF">GCM10023189_42630</name>
</gene>
<dbReference type="InterPro" id="IPR033885">
    <property type="entry name" value="AlkB/XylM"/>
</dbReference>
<feature type="domain" description="Fatty acid desaturase" evidence="13">
    <location>
        <begin position="105"/>
        <end position="327"/>
    </location>
</feature>
<comment type="subcellular location">
    <subcellularLocation>
        <location evidence="1">Cell inner membrane</location>
        <topology evidence="1">Multi-pass membrane protein</topology>
    </subcellularLocation>
</comment>
<evidence type="ECO:0000313" key="15">
    <source>
        <dbReference type="Proteomes" id="UP001501175"/>
    </source>
</evidence>
<feature type="transmembrane region" description="Helical" evidence="12">
    <location>
        <begin position="235"/>
        <end position="255"/>
    </location>
</feature>
<evidence type="ECO:0000256" key="2">
    <source>
        <dbReference type="ARBA" id="ARBA00010823"/>
    </source>
</evidence>
<evidence type="ECO:0000313" key="14">
    <source>
        <dbReference type="EMBL" id="GAA4463969.1"/>
    </source>
</evidence>
<feature type="transmembrane region" description="Helical" evidence="12">
    <location>
        <begin position="105"/>
        <end position="121"/>
    </location>
</feature>
<evidence type="ECO:0000256" key="1">
    <source>
        <dbReference type="ARBA" id="ARBA00004429"/>
    </source>
</evidence>
<evidence type="ECO:0000256" key="5">
    <source>
        <dbReference type="ARBA" id="ARBA00022692"/>
    </source>
</evidence>
<evidence type="ECO:0000256" key="10">
    <source>
        <dbReference type="ARBA" id="ARBA00023033"/>
    </source>
</evidence>
<dbReference type="EMBL" id="BAABHD010000075">
    <property type="protein sequence ID" value="GAA4463969.1"/>
    <property type="molecule type" value="Genomic_DNA"/>
</dbReference>
<evidence type="ECO:0000256" key="9">
    <source>
        <dbReference type="ARBA" id="ARBA00023004"/>
    </source>
</evidence>
<reference evidence="15" key="1">
    <citation type="journal article" date="2019" name="Int. J. Syst. Evol. Microbiol.">
        <title>The Global Catalogue of Microorganisms (GCM) 10K type strain sequencing project: providing services to taxonomists for standard genome sequencing and annotation.</title>
        <authorList>
            <consortium name="The Broad Institute Genomics Platform"/>
            <consortium name="The Broad Institute Genome Sequencing Center for Infectious Disease"/>
            <person name="Wu L."/>
            <person name="Ma J."/>
        </authorList>
    </citation>
    <scope>NUCLEOTIDE SEQUENCE [LARGE SCALE GENOMIC DNA]</scope>
    <source>
        <strain evidence="15">JCM 17927</strain>
    </source>
</reference>
<dbReference type="Pfam" id="PF00487">
    <property type="entry name" value="FA_desaturase"/>
    <property type="match status" value="1"/>
</dbReference>
<feature type="transmembrane region" description="Helical" evidence="12">
    <location>
        <begin position="211"/>
        <end position="229"/>
    </location>
</feature>
<protein>
    <submittedName>
        <fullName evidence="14">Alkane 1-monooxygenase</fullName>
    </submittedName>
</protein>
<dbReference type="PROSITE" id="PS51257">
    <property type="entry name" value="PROKAR_LIPOPROTEIN"/>
    <property type="match status" value="1"/>
</dbReference>